<keyword evidence="3" id="KW-0808">Transferase</keyword>
<dbReference type="Proteomes" id="UP000305539">
    <property type="component" value="Unassembled WGS sequence"/>
</dbReference>
<evidence type="ECO:0000313" key="3">
    <source>
        <dbReference type="EMBL" id="TKC76425.1"/>
    </source>
</evidence>
<feature type="compositionally biased region" description="Low complexity" evidence="1">
    <location>
        <begin position="1"/>
        <end position="17"/>
    </location>
</feature>
<sequence>MSLGRAVHQKAAQAARNAGRRGEAEPEAVRDEARTARDETGGLGRDSLLSQVLARANLVMAWKRVKA</sequence>
<keyword evidence="3" id="KW-0695">RNA-directed DNA polymerase</keyword>
<dbReference type="EMBL" id="SWJE01000072">
    <property type="protein sequence ID" value="TKC75912.1"/>
    <property type="molecule type" value="Genomic_DNA"/>
</dbReference>
<comment type="caution">
    <text evidence="3">The sequence shown here is derived from an EMBL/GenBank/DDBJ whole genome shotgun (WGS) entry which is preliminary data.</text>
</comment>
<protein>
    <submittedName>
        <fullName evidence="3">Group II intron reverse transcriptase/maturase</fullName>
    </submittedName>
</protein>
<reference evidence="3 4" key="1">
    <citation type="submission" date="2019-04" db="EMBL/GenBank/DDBJ databases">
        <title>Trinickia sp. 7GSK02, isolated from subtropical forest soil.</title>
        <authorList>
            <person name="Gao Z.-H."/>
            <person name="Qiu L.-H."/>
        </authorList>
    </citation>
    <scope>NUCLEOTIDE SEQUENCE [LARGE SCALE GENOMIC DNA]</scope>
    <source>
        <strain evidence="3 4">7GSK02</strain>
    </source>
</reference>
<evidence type="ECO:0000313" key="2">
    <source>
        <dbReference type="EMBL" id="TKC75912.1"/>
    </source>
</evidence>
<evidence type="ECO:0000256" key="1">
    <source>
        <dbReference type="SAM" id="MobiDB-lite"/>
    </source>
</evidence>
<keyword evidence="3" id="KW-0548">Nucleotidyltransferase</keyword>
<proteinExistence type="predicted"/>
<feature type="non-terminal residue" evidence="3">
    <location>
        <position position="67"/>
    </location>
</feature>
<evidence type="ECO:0000313" key="4">
    <source>
        <dbReference type="Proteomes" id="UP000305539"/>
    </source>
</evidence>
<dbReference type="EMBL" id="SWJE01000062">
    <property type="protein sequence ID" value="TKC76425.1"/>
    <property type="molecule type" value="Genomic_DNA"/>
</dbReference>
<feature type="compositionally biased region" description="Basic and acidic residues" evidence="1">
    <location>
        <begin position="20"/>
        <end position="40"/>
    </location>
</feature>
<keyword evidence="4" id="KW-1185">Reference proteome</keyword>
<feature type="region of interest" description="Disordered" evidence="1">
    <location>
        <begin position="1"/>
        <end position="45"/>
    </location>
</feature>
<accession>A0A4U1H729</accession>
<organism evidence="3 4">
    <name type="scientific">Trinickia terrae</name>
    <dbReference type="NCBI Taxonomy" id="2571161"/>
    <lineage>
        <taxon>Bacteria</taxon>
        <taxon>Pseudomonadati</taxon>
        <taxon>Pseudomonadota</taxon>
        <taxon>Betaproteobacteria</taxon>
        <taxon>Burkholderiales</taxon>
        <taxon>Burkholderiaceae</taxon>
        <taxon>Trinickia</taxon>
    </lineage>
</organism>
<dbReference type="GO" id="GO:0003964">
    <property type="term" value="F:RNA-directed DNA polymerase activity"/>
    <property type="evidence" value="ECO:0007669"/>
    <property type="project" value="UniProtKB-KW"/>
</dbReference>
<dbReference type="AlphaFoldDB" id="A0A4U1H729"/>
<gene>
    <name evidence="3" type="ORF">FAZ69_33075</name>
    <name evidence="2" type="ORF">FAZ69_33115</name>
</gene>
<name>A0A4U1H729_9BURK</name>